<evidence type="ECO:0000313" key="3">
    <source>
        <dbReference type="Proteomes" id="UP000464314"/>
    </source>
</evidence>
<keyword evidence="3" id="KW-1185">Reference proteome</keyword>
<dbReference type="RefSeq" id="WP_161839393.1">
    <property type="nucleotide sequence ID" value="NZ_CP048000.1"/>
</dbReference>
<reference evidence="2 3" key="1">
    <citation type="submission" date="2020-01" db="EMBL/GenBank/DDBJ databases">
        <title>Genome analysis of Anaerocolumna sp. CBA3638.</title>
        <authorList>
            <person name="Kim J."/>
            <person name="Roh S.W."/>
        </authorList>
    </citation>
    <scope>NUCLEOTIDE SEQUENCE [LARGE SCALE GENOMIC DNA]</scope>
    <source>
        <strain evidence="2 3">CBA3638</strain>
    </source>
</reference>
<sequence length="79" mass="8504">MTLEKIEALTVEQQEKIAEARNEQELLAAISEASIELTDEEKAEIARMSAPEETSKKLTDEEVSQVSGGRGSSVARGGV</sequence>
<dbReference type="Proteomes" id="UP000464314">
    <property type="component" value="Chromosome"/>
</dbReference>
<dbReference type="KEGG" id="anr:Ana3638_18755"/>
<protein>
    <submittedName>
        <fullName evidence="2">Uncharacterized protein</fullName>
    </submittedName>
</protein>
<feature type="compositionally biased region" description="Low complexity" evidence="1">
    <location>
        <begin position="64"/>
        <end position="79"/>
    </location>
</feature>
<gene>
    <name evidence="2" type="ORF">Ana3638_18755</name>
</gene>
<organism evidence="2 3">
    <name type="scientific">Anaerocolumna sedimenticola</name>
    <dbReference type="NCBI Taxonomy" id="2696063"/>
    <lineage>
        <taxon>Bacteria</taxon>
        <taxon>Bacillati</taxon>
        <taxon>Bacillota</taxon>
        <taxon>Clostridia</taxon>
        <taxon>Lachnospirales</taxon>
        <taxon>Lachnospiraceae</taxon>
        <taxon>Anaerocolumna</taxon>
    </lineage>
</organism>
<feature type="region of interest" description="Disordered" evidence="1">
    <location>
        <begin position="46"/>
        <end position="79"/>
    </location>
</feature>
<proteinExistence type="predicted"/>
<accession>A0A6P1TMY0</accession>
<dbReference type="AlphaFoldDB" id="A0A6P1TMY0"/>
<name>A0A6P1TMY0_9FIRM</name>
<evidence type="ECO:0000256" key="1">
    <source>
        <dbReference type="SAM" id="MobiDB-lite"/>
    </source>
</evidence>
<dbReference type="EMBL" id="CP048000">
    <property type="protein sequence ID" value="QHQ62570.1"/>
    <property type="molecule type" value="Genomic_DNA"/>
</dbReference>
<evidence type="ECO:0000313" key="2">
    <source>
        <dbReference type="EMBL" id="QHQ62570.1"/>
    </source>
</evidence>